<keyword evidence="4" id="KW-0129">CBS domain</keyword>
<dbReference type="SUPFAM" id="SSF51412">
    <property type="entry name" value="Inosine monophosphate dehydrogenase (IMPDH)"/>
    <property type="match status" value="1"/>
</dbReference>
<dbReference type="InterPro" id="IPR005990">
    <property type="entry name" value="IMP_DH"/>
</dbReference>
<dbReference type="Gene3D" id="3.20.20.70">
    <property type="entry name" value="Aldolase class I"/>
    <property type="match status" value="1"/>
</dbReference>
<dbReference type="InterPro" id="IPR000644">
    <property type="entry name" value="CBS_dom"/>
</dbReference>
<feature type="domain" description="CBS" evidence="5">
    <location>
        <begin position="129"/>
        <end position="184"/>
    </location>
</feature>
<dbReference type="PROSITE" id="PS51371">
    <property type="entry name" value="CBS"/>
    <property type="match status" value="1"/>
</dbReference>
<evidence type="ECO:0000259" key="5">
    <source>
        <dbReference type="PROSITE" id="PS51371"/>
    </source>
</evidence>
<protein>
    <recommendedName>
        <fullName evidence="5">CBS domain-containing protein</fullName>
    </recommendedName>
</protein>
<dbReference type="GO" id="GO:0046872">
    <property type="term" value="F:metal ion binding"/>
    <property type="evidence" value="ECO:0007669"/>
    <property type="project" value="UniProtKB-KW"/>
</dbReference>
<dbReference type="PANTHER" id="PTHR11911">
    <property type="entry name" value="INOSINE-5-MONOPHOSPHATE DEHYDROGENASE RELATED"/>
    <property type="match status" value="1"/>
</dbReference>
<evidence type="ECO:0000256" key="1">
    <source>
        <dbReference type="ARBA" id="ARBA00005502"/>
    </source>
</evidence>
<evidence type="ECO:0000256" key="3">
    <source>
        <dbReference type="ARBA" id="ARBA00023002"/>
    </source>
</evidence>
<name>A0A383AEC3_9ZZZZ</name>
<keyword evidence="2" id="KW-0479">Metal-binding</keyword>
<reference evidence="6" key="1">
    <citation type="submission" date="2018-05" db="EMBL/GenBank/DDBJ databases">
        <authorList>
            <person name="Lanie J.A."/>
            <person name="Ng W.-L."/>
            <person name="Kazmierczak K.M."/>
            <person name="Andrzejewski T.M."/>
            <person name="Davidsen T.M."/>
            <person name="Wayne K.J."/>
            <person name="Tettelin H."/>
            <person name="Glass J.I."/>
            <person name="Rusch D."/>
            <person name="Podicherti R."/>
            <person name="Tsui H.-C.T."/>
            <person name="Winkler M.E."/>
        </authorList>
    </citation>
    <scope>NUCLEOTIDE SEQUENCE</scope>
</reference>
<gene>
    <name evidence="6" type="ORF">METZ01_LOCUS458389</name>
</gene>
<dbReference type="SMART" id="SM00116">
    <property type="entry name" value="CBS"/>
    <property type="match status" value="1"/>
</dbReference>
<dbReference type="InterPro" id="IPR013785">
    <property type="entry name" value="Aldolase_TIM"/>
</dbReference>
<evidence type="ECO:0000256" key="2">
    <source>
        <dbReference type="ARBA" id="ARBA00022723"/>
    </source>
</evidence>
<evidence type="ECO:0000256" key="4">
    <source>
        <dbReference type="ARBA" id="ARBA00023122"/>
    </source>
</evidence>
<dbReference type="EMBL" id="UINC01191077">
    <property type="protein sequence ID" value="SVE05535.1"/>
    <property type="molecule type" value="Genomic_DNA"/>
</dbReference>
<keyword evidence="3" id="KW-0560">Oxidoreductase</keyword>
<accession>A0A383AEC3</accession>
<dbReference type="CDD" id="cd04601">
    <property type="entry name" value="CBS_pair_IMPDH"/>
    <property type="match status" value="1"/>
</dbReference>
<evidence type="ECO:0000313" key="6">
    <source>
        <dbReference type="EMBL" id="SVE05535.1"/>
    </source>
</evidence>
<comment type="similarity">
    <text evidence="1">Belongs to the IMPDH/GMPR family.</text>
</comment>
<dbReference type="InterPro" id="IPR001093">
    <property type="entry name" value="IMP_DH_GMPRt"/>
</dbReference>
<dbReference type="GO" id="GO:0006183">
    <property type="term" value="P:GTP biosynthetic process"/>
    <property type="evidence" value="ECO:0007669"/>
    <property type="project" value="TreeGrafter"/>
</dbReference>
<feature type="non-terminal residue" evidence="6">
    <location>
        <position position="192"/>
    </location>
</feature>
<dbReference type="SMART" id="SM01240">
    <property type="entry name" value="IMPDH"/>
    <property type="match status" value="1"/>
</dbReference>
<dbReference type="FunFam" id="3.20.20.70:FF:000424">
    <property type="entry name" value="Inosine-5'-monophosphate dehydrogenase 2"/>
    <property type="match status" value="1"/>
</dbReference>
<organism evidence="6">
    <name type="scientific">marine metagenome</name>
    <dbReference type="NCBI Taxonomy" id="408172"/>
    <lineage>
        <taxon>unclassified sequences</taxon>
        <taxon>metagenomes</taxon>
        <taxon>ecological metagenomes</taxon>
    </lineage>
</organism>
<dbReference type="GO" id="GO:0003938">
    <property type="term" value="F:IMP dehydrogenase activity"/>
    <property type="evidence" value="ECO:0007669"/>
    <property type="project" value="InterPro"/>
</dbReference>
<dbReference type="AlphaFoldDB" id="A0A383AEC3"/>
<sequence length="192" mass="21506">METVVILWGLFHHLESFRVDKISLFKQRACTYIQMLNPDTIKTYLTFDDVLLLPGHSKVLPTDVSLRTQLTKKISINCPLVSAPMDTVTEAALAIALAQEGGIGIIHRNLPPERQRKMVDQVKRSVSAMIPDPITMDPDQTLSTALRLMGKYHITGIPITKKNKLVGILTNRDLRTAPKHSTPIRDVMTKSK</sequence>
<dbReference type="PANTHER" id="PTHR11911:SF111">
    <property type="entry name" value="INOSINE-5'-MONOPHOSPHATE DEHYDROGENASE"/>
    <property type="match status" value="1"/>
</dbReference>
<proteinExistence type="inferred from homology"/>
<dbReference type="Pfam" id="PF00478">
    <property type="entry name" value="IMPDH"/>
    <property type="match status" value="1"/>
</dbReference>